<proteinExistence type="predicted"/>
<accession>A0A392N930</accession>
<name>A0A392N930_9FABA</name>
<keyword evidence="2" id="KW-1185">Reference proteome</keyword>
<evidence type="ECO:0000313" key="2">
    <source>
        <dbReference type="Proteomes" id="UP000265520"/>
    </source>
</evidence>
<dbReference type="Proteomes" id="UP000265520">
    <property type="component" value="Unassembled WGS sequence"/>
</dbReference>
<dbReference type="AlphaFoldDB" id="A0A392N930"/>
<dbReference type="Gene3D" id="3.40.50.300">
    <property type="entry name" value="P-loop containing nucleotide triphosphate hydrolases"/>
    <property type="match status" value="1"/>
</dbReference>
<sequence length="74" mass="8310">MNSFCSEILQWWSGSIGLCFLLHIDLRDDNQFFQDHPGAAPITTAQGEELRKLIGAPVYIECSSKTQKVHICSL</sequence>
<dbReference type="EMBL" id="LXQA010031622">
    <property type="protein sequence ID" value="MCH96142.1"/>
    <property type="molecule type" value="Genomic_DNA"/>
</dbReference>
<dbReference type="InterPro" id="IPR027417">
    <property type="entry name" value="P-loop_NTPase"/>
</dbReference>
<organism evidence="1 2">
    <name type="scientific">Trifolium medium</name>
    <dbReference type="NCBI Taxonomy" id="97028"/>
    <lineage>
        <taxon>Eukaryota</taxon>
        <taxon>Viridiplantae</taxon>
        <taxon>Streptophyta</taxon>
        <taxon>Embryophyta</taxon>
        <taxon>Tracheophyta</taxon>
        <taxon>Spermatophyta</taxon>
        <taxon>Magnoliopsida</taxon>
        <taxon>eudicotyledons</taxon>
        <taxon>Gunneridae</taxon>
        <taxon>Pentapetalae</taxon>
        <taxon>rosids</taxon>
        <taxon>fabids</taxon>
        <taxon>Fabales</taxon>
        <taxon>Fabaceae</taxon>
        <taxon>Papilionoideae</taxon>
        <taxon>50 kb inversion clade</taxon>
        <taxon>NPAAA clade</taxon>
        <taxon>Hologalegina</taxon>
        <taxon>IRL clade</taxon>
        <taxon>Trifolieae</taxon>
        <taxon>Trifolium</taxon>
    </lineage>
</organism>
<protein>
    <submittedName>
        <fullName evidence="1">Rac-like GTP-binding protein RAC1-like</fullName>
    </submittedName>
</protein>
<comment type="caution">
    <text evidence="1">The sequence shown here is derived from an EMBL/GenBank/DDBJ whole genome shotgun (WGS) entry which is preliminary data.</text>
</comment>
<evidence type="ECO:0000313" key="1">
    <source>
        <dbReference type="EMBL" id="MCH96142.1"/>
    </source>
</evidence>
<reference evidence="1 2" key="1">
    <citation type="journal article" date="2018" name="Front. Plant Sci.">
        <title>Red Clover (Trifolium pratense) and Zigzag Clover (T. medium) - A Picture of Genomic Similarities and Differences.</title>
        <authorList>
            <person name="Dluhosova J."/>
            <person name="Istvanek J."/>
            <person name="Nedelnik J."/>
            <person name="Repkova J."/>
        </authorList>
    </citation>
    <scope>NUCLEOTIDE SEQUENCE [LARGE SCALE GENOMIC DNA]</scope>
    <source>
        <strain evidence="2">cv. 10/8</strain>
        <tissue evidence="1">Leaf</tissue>
    </source>
</reference>